<evidence type="ECO:0000256" key="5">
    <source>
        <dbReference type="ARBA" id="ARBA00022741"/>
    </source>
</evidence>
<dbReference type="EC" id="2.7.13.3" evidence="2"/>
<keyword evidence="3" id="KW-0597">Phosphoprotein</keyword>
<name>A0ABY3Z4Z1_STRRM</name>
<keyword evidence="9" id="KW-0812">Transmembrane</keyword>
<proteinExistence type="predicted"/>
<dbReference type="EMBL" id="CP094298">
    <property type="protein sequence ID" value="UNZ05391.1"/>
    <property type="molecule type" value="Genomic_DNA"/>
</dbReference>
<gene>
    <name evidence="12" type="primary">liaS7</name>
    <name evidence="12" type="ORF">SRIMR7_24850</name>
</gene>
<evidence type="ECO:0000256" key="4">
    <source>
        <dbReference type="ARBA" id="ARBA00022679"/>
    </source>
</evidence>
<evidence type="ECO:0000259" key="10">
    <source>
        <dbReference type="Pfam" id="PF02518"/>
    </source>
</evidence>
<comment type="catalytic activity">
    <reaction evidence="1">
        <text>ATP + protein L-histidine = ADP + protein N-phospho-L-histidine.</text>
        <dbReference type="EC" id="2.7.13.3"/>
    </reaction>
</comment>
<evidence type="ECO:0000256" key="2">
    <source>
        <dbReference type="ARBA" id="ARBA00012438"/>
    </source>
</evidence>
<dbReference type="GO" id="GO:0004673">
    <property type="term" value="F:protein histidine kinase activity"/>
    <property type="evidence" value="ECO:0007669"/>
    <property type="project" value="UniProtKB-EC"/>
</dbReference>
<feature type="domain" description="Histidine kinase/HSP90-like ATPase" evidence="10">
    <location>
        <begin position="291"/>
        <end position="383"/>
    </location>
</feature>
<dbReference type="InterPro" id="IPR050482">
    <property type="entry name" value="Sensor_HK_TwoCompSys"/>
</dbReference>
<dbReference type="InterPro" id="IPR036890">
    <property type="entry name" value="HATPase_C_sf"/>
</dbReference>
<dbReference type="GeneID" id="66855496"/>
<feature type="domain" description="Signal transduction histidine kinase subgroup 3 dimerisation and phosphoacceptor" evidence="11">
    <location>
        <begin position="176"/>
        <end position="241"/>
    </location>
</feature>
<organism evidence="12 13">
    <name type="scientific">Streptomyces rimosus subsp. rimosus</name>
    <dbReference type="NCBI Taxonomy" id="132474"/>
    <lineage>
        <taxon>Bacteria</taxon>
        <taxon>Bacillati</taxon>
        <taxon>Actinomycetota</taxon>
        <taxon>Actinomycetes</taxon>
        <taxon>Kitasatosporales</taxon>
        <taxon>Streptomycetaceae</taxon>
        <taxon>Streptomyces</taxon>
    </lineage>
</organism>
<evidence type="ECO:0000256" key="7">
    <source>
        <dbReference type="ARBA" id="ARBA00022840"/>
    </source>
</evidence>
<dbReference type="Proteomes" id="UP000829494">
    <property type="component" value="Chromosome"/>
</dbReference>
<dbReference type="CDD" id="cd16917">
    <property type="entry name" value="HATPase_UhpB-NarQ-NarX-like"/>
    <property type="match status" value="1"/>
</dbReference>
<dbReference type="Gene3D" id="1.20.5.1930">
    <property type="match status" value="1"/>
</dbReference>
<keyword evidence="6 12" id="KW-0418">Kinase</keyword>
<dbReference type="Pfam" id="PF02518">
    <property type="entry name" value="HATPase_c"/>
    <property type="match status" value="1"/>
</dbReference>
<reference evidence="12 13" key="1">
    <citation type="submission" date="2022-03" db="EMBL/GenBank/DDBJ databases">
        <title>Complete genome of Streptomyces rimosus ssp. rimosus R7 (=ATCC 10970).</title>
        <authorList>
            <person name="Beganovic S."/>
            <person name="Ruckert C."/>
            <person name="Busche T."/>
            <person name="Kalinowski J."/>
            <person name="Wittmann C."/>
        </authorList>
    </citation>
    <scope>NUCLEOTIDE SEQUENCE [LARGE SCALE GENOMIC DNA]</scope>
    <source>
        <strain evidence="12 13">R7</strain>
    </source>
</reference>
<feature type="transmembrane region" description="Helical" evidence="9">
    <location>
        <begin position="128"/>
        <end position="145"/>
    </location>
</feature>
<keyword evidence="13" id="KW-1185">Reference proteome</keyword>
<dbReference type="SUPFAM" id="SSF55874">
    <property type="entry name" value="ATPase domain of HSP90 chaperone/DNA topoisomerase II/histidine kinase"/>
    <property type="match status" value="1"/>
</dbReference>
<evidence type="ECO:0000256" key="8">
    <source>
        <dbReference type="ARBA" id="ARBA00023012"/>
    </source>
</evidence>
<feature type="transmembrane region" description="Helical" evidence="9">
    <location>
        <begin position="67"/>
        <end position="93"/>
    </location>
</feature>
<keyword evidence="4 12" id="KW-0808">Transferase</keyword>
<dbReference type="PANTHER" id="PTHR24421">
    <property type="entry name" value="NITRATE/NITRITE SENSOR PROTEIN NARX-RELATED"/>
    <property type="match status" value="1"/>
</dbReference>
<keyword evidence="9" id="KW-0472">Membrane</keyword>
<dbReference type="InterPro" id="IPR003594">
    <property type="entry name" value="HATPase_dom"/>
</dbReference>
<sequence>MTNPGRPGLARTERGWPWWAEALLLAAVAQEAGQEAYISAGGTVLSPEVALAVAGALSVALRYRHPAVALVCTVALAAGLGMVLPLLVALFHLVAHGRLVVPFVAAAAALAGNALVQPPQSLWMSRSYGPLMPLGIVLALGLWASSRRRLEAALAARVEQLRVERELRAEQARLTERARIAAEMHDVLAHRLTVLALHTGALQRRADTLPAPVADRLALLRTTSTEALSDLRDVLGALRDTEGQPEQAAAGSSRVPGLRELSALLDEARAASQKIEADIEGDGHGLPAGRRLAVHRLVQEALTNARKHAPGAPVRVTVRYGPHETAVEVRNAPAPTGAEPPAALPASGYGLLGLTERMSALGGTLEYGPTRDGGWRIAATLPAHSEPDAPTTGAT</sequence>
<keyword evidence="5" id="KW-0547">Nucleotide-binding</keyword>
<dbReference type="Pfam" id="PF07730">
    <property type="entry name" value="HisKA_3"/>
    <property type="match status" value="1"/>
</dbReference>
<evidence type="ECO:0000259" key="11">
    <source>
        <dbReference type="Pfam" id="PF07730"/>
    </source>
</evidence>
<evidence type="ECO:0000256" key="6">
    <source>
        <dbReference type="ARBA" id="ARBA00022777"/>
    </source>
</evidence>
<keyword evidence="7" id="KW-0067">ATP-binding</keyword>
<dbReference type="RefSeq" id="WP_003984845.1">
    <property type="nucleotide sequence ID" value="NZ_CP043497.1"/>
</dbReference>
<evidence type="ECO:0000256" key="9">
    <source>
        <dbReference type="SAM" id="Phobius"/>
    </source>
</evidence>
<evidence type="ECO:0000256" key="3">
    <source>
        <dbReference type="ARBA" id="ARBA00022553"/>
    </source>
</evidence>
<keyword evidence="9" id="KW-1133">Transmembrane helix</keyword>
<evidence type="ECO:0000256" key="1">
    <source>
        <dbReference type="ARBA" id="ARBA00000085"/>
    </source>
</evidence>
<keyword evidence="8" id="KW-0902">Two-component regulatory system</keyword>
<dbReference type="InterPro" id="IPR011712">
    <property type="entry name" value="Sig_transdc_His_kin_sub3_dim/P"/>
</dbReference>
<accession>A0ABY3Z4Z1</accession>
<protein>
    <recommendedName>
        <fullName evidence="2">histidine kinase</fullName>
        <ecNumber evidence="2">2.7.13.3</ecNumber>
    </recommendedName>
</protein>
<evidence type="ECO:0000313" key="13">
    <source>
        <dbReference type="Proteomes" id="UP000829494"/>
    </source>
</evidence>
<feature type="transmembrane region" description="Helical" evidence="9">
    <location>
        <begin position="99"/>
        <end position="116"/>
    </location>
</feature>
<dbReference type="PANTHER" id="PTHR24421:SF10">
    <property type="entry name" value="NITRATE_NITRITE SENSOR PROTEIN NARQ"/>
    <property type="match status" value="1"/>
</dbReference>
<dbReference type="Gene3D" id="3.30.565.10">
    <property type="entry name" value="Histidine kinase-like ATPase, C-terminal domain"/>
    <property type="match status" value="1"/>
</dbReference>
<evidence type="ECO:0000313" key="12">
    <source>
        <dbReference type="EMBL" id="UNZ05391.1"/>
    </source>
</evidence>